<dbReference type="OrthoDB" id="10018191at2759"/>
<sequence length="365" mass="40720">MTISADSENDHRWEAWSRVESLKRLAVGLIRLDSWFSSFYTKPMLALTSIRVALPCDDVVFNAFSSSRWSQLIDGEIKQEPRSVGLDDIADLDLLKTHHDCTRMFGIMAICLLALHGAAGRFPAAHTTDTLLYHIVTNEDCGDKYSRIFTNHLMSSSGTPHQQDNVNCTMMKHGICMALMADIQLFEVAAGRSGPGLAKRALESIAAWSRLPSARRACLHAAQIFQCASDKCSSEQLGYHSLGALFKAALVLGLYIFMASTPEIDSDTVSIEIRDSIDWSKVDSENPVPLESLEKSDYRELSGCDPLDFIRYGGILFVNGQKREPGYESSRRILLEFAALIEAVSRPCRQRFSHILYIMTDVLLE</sequence>
<keyword evidence="5" id="KW-0539">Nucleus</keyword>
<gene>
    <name evidence="6" type="ORF">BHQ10_004170</name>
</gene>
<dbReference type="AlphaFoldDB" id="A0A364KX79"/>
<keyword evidence="2" id="KW-0862">Zinc</keyword>
<dbReference type="GeneID" id="63793386"/>
<evidence type="ECO:0008006" key="8">
    <source>
        <dbReference type="Google" id="ProtNLM"/>
    </source>
</evidence>
<name>A0A364KX79_TALAM</name>
<organism evidence="6 7">
    <name type="scientific">Talaromyces amestolkiae</name>
    <dbReference type="NCBI Taxonomy" id="1196081"/>
    <lineage>
        <taxon>Eukaryota</taxon>
        <taxon>Fungi</taxon>
        <taxon>Dikarya</taxon>
        <taxon>Ascomycota</taxon>
        <taxon>Pezizomycotina</taxon>
        <taxon>Eurotiomycetes</taxon>
        <taxon>Eurotiomycetidae</taxon>
        <taxon>Eurotiales</taxon>
        <taxon>Trichocomaceae</taxon>
        <taxon>Talaromyces</taxon>
        <taxon>Talaromyces sect. Talaromyces</taxon>
    </lineage>
</organism>
<proteinExistence type="predicted"/>
<dbReference type="GO" id="GO:0046872">
    <property type="term" value="F:metal ion binding"/>
    <property type="evidence" value="ECO:0007669"/>
    <property type="project" value="UniProtKB-KW"/>
</dbReference>
<accession>A0A364KX79</accession>
<dbReference type="Proteomes" id="UP000249363">
    <property type="component" value="Unassembled WGS sequence"/>
</dbReference>
<evidence type="ECO:0000256" key="5">
    <source>
        <dbReference type="ARBA" id="ARBA00023242"/>
    </source>
</evidence>
<evidence type="ECO:0000256" key="1">
    <source>
        <dbReference type="ARBA" id="ARBA00022723"/>
    </source>
</evidence>
<reference evidence="6 7" key="1">
    <citation type="journal article" date="2017" name="Biotechnol. Biofuels">
        <title>Differential beta-glucosidase expression as a function of carbon source availability in Talaromyces amestolkiae: a genomic and proteomic approach.</title>
        <authorList>
            <person name="de Eugenio L.I."/>
            <person name="Mendez-Liter J.A."/>
            <person name="Nieto-Dominguez M."/>
            <person name="Alonso L."/>
            <person name="Gil-Munoz J."/>
            <person name="Barriuso J."/>
            <person name="Prieto A."/>
            <person name="Martinez M.J."/>
        </authorList>
    </citation>
    <scope>NUCLEOTIDE SEQUENCE [LARGE SCALE GENOMIC DNA]</scope>
    <source>
        <strain evidence="6 7">CIB</strain>
    </source>
</reference>
<dbReference type="PANTHER" id="PTHR47660">
    <property type="entry name" value="TRANSCRIPTION FACTOR WITH C2H2 AND ZN(2)-CYS(6) DNA BINDING DOMAIN (EUROFUNG)-RELATED-RELATED"/>
    <property type="match status" value="1"/>
</dbReference>
<evidence type="ECO:0000256" key="4">
    <source>
        <dbReference type="ARBA" id="ARBA00023163"/>
    </source>
</evidence>
<dbReference type="RefSeq" id="XP_040732674.1">
    <property type="nucleotide sequence ID" value="XM_040876507.1"/>
</dbReference>
<evidence type="ECO:0000256" key="3">
    <source>
        <dbReference type="ARBA" id="ARBA00023015"/>
    </source>
</evidence>
<dbReference type="STRING" id="1196081.A0A364KX79"/>
<evidence type="ECO:0000256" key="2">
    <source>
        <dbReference type="ARBA" id="ARBA00022833"/>
    </source>
</evidence>
<dbReference type="PANTHER" id="PTHR47660:SF2">
    <property type="entry name" value="TRANSCRIPTION FACTOR WITH C2H2 AND ZN(2)-CYS(6) DNA BINDING DOMAIN (EUROFUNG)"/>
    <property type="match status" value="1"/>
</dbReference>
<keyword evidence="1" id="KW-0479">Metal-binding</keyword>
<protein>
    <recommendedName>
        <fullName evidence="8">Transcription factor domain-containing protein</fullName>
    </recommendedName>
</protein>
<evidence type="ECO:0000313" key="7">
    <source>
        <dbReference type="Proteomes" id="UP000249363"/>
    </source>
</evidence>
<keyword evidence="4" id="KW-0804">Transcription</keyword>
<dbReference type="EMBL" id="MIKG01000007">
    <property type="protein sequence ID" value="RAO68158.1"/>
    <property type="molecule type" value="Genomic_DNA"/>
</dbReference>
<keyword evidence="7" id="KW-1185">Reference proteome</keyword>
<evidence type="ECO:0000313" key="6">
    <source>
        <dbReference type="EMBL" id="RAO68158.1"/>
    </source>
</evidence>
<comment type="caution">
    <text evidence="6">The sequence shown here is derived from an EMBL/GenBank/DDBJ whole genome shotgun (WGS) entry which is preliminary data.</text>
</comment>
<keyword evidence="3" id="KW-0805">Transcription regulation</keyword>